<comment type="similarity">
    <text evidence="2">Belongs to the zinc-containing alcohol dehydrogenase family.</text>
</comment>
<keyword evidence="3" id="KW-0479">Metal-binding</keyword>
<dbReference type="PANTHER" id="PTHR43350">
    <property type="entry name" value="NAD-DEPENDENT ALCOHOL DEHYDROGENASE"/>
    <property type="match status" value="1"/>
</dbReference>
<accession>A0A5R9GIE9</accession>
<dbReference type="SUPFAM" id="SSF51735">
    <property type="entry name" value="NAD(P)-binding Rossmann-fold domains"/>
    <property type="match status" value="1"/>
</dbReference>
<dbReference type="AlphaFoldDB" id="A0A5R9GIE9"/>
<dbReference type="InterPro" id="IPR013149">
    <property type="entry name" value="ADH-like_C"/>
</dbReference>
<dbReference type="RefSeq" id="WP_138191817.1">
    <property type="nucleotide sequence ID" value="NZ_VCIW01000001.1"/>
</dbReference>
<reference evidence="7 8" key="1">
    <citation type="submission" date="2019-05" db="EMBL/GenBank/DDBJ databases">
        <authorList>
            <person name="Narsing Rao M.P."/>
            <person name="Li W.J."/>
        </authorList>
    </citation>
    <scope>NUCLEOTIDE SEQUENCE [LARGE SCALE GENOMIC DNA]</scope>
    <source>
        <strain evidence="7 8">SYSU_K30003</strain>
    </source>
</reference>
<dbReference type="PANTHER" id="PTHR43350:SF19">
    <property type="entry name" value="D-GULOSIDE 3-DEHYDROGENASE"/>
    <property type="match status" value="1"/>
</dbReference>
<evidence type="ECO:0000259" key="6">
    <source>
        <dbReference type="Pfam" id="PF00107"/>
    </source>
</evidence>
<evidence type="ECO:0000256" key="4">
    <source>
        <dbReference type="ARBA" id="ARBA00022833"/>
    </source>
</evidence>
<name>A0A5R9GIE9_9BACL</name>
<dbReference type="Proteomes" id="UP000309676">
    <property type="component" value="Unassembled WGS sequence"/>
</dbReference>
<keyword evidence="8" id="KW-1185">Reference proteome</keyword>
<evidence type="ECO:0000313" key="8">
    <source>
        <dbReference type="Proteomes" id="UP000309676"/>
    </source>
</evidence>
<dbReference type="Gene3D" id="3.40.50.720">
    <property type="entry name" value="NAD(P)-binding Rossmann-like Domain"/>
    <property type="match status" value="1"/>
</dbReference>
<protein>
    <submittedName>
        <fullName evidence="7">Zinc-binding alcohol dehydrogenase</fullName>
    </submittedName>
</protein>
<dbReference type="EMBL" id="VCIW01000001">
    <property type="protein sequence ID" value="TLS54070.1"/>
    <property type="molecule type" value="Genomic_DNA"/>
</dbReference>
<dbReference type="GO" id="GO:0016491">
    <property type="term" value="F:oxidoreductase activity"/>
    <property type="evidence" value="ECO:0007669"/>
    <property type="project" value="UniProtKB-KW"/>
</dbReference>
<evidence type="ECO:0000313" key="7">
    <source>
        <dbReference type="EMBL" id="TLS54070.1"/>
    </source>
</evidence>
<dbReference type="Gene3D" id="3.90.180.10">
    <property type="entry name" value="Medium-chain alcohol dehydrogenases, catalytic domain"/>
    <property type="match status" value="2"/>
</dbReference>
<evidence type="ECO:0000256" key="2">
    <source>
        <dbReference type="ARBA" id="ARBA00008072"/>
    </source>
</evidence>
<comment type="caution">
    <text evidence="7">The sequence shown here is derived from an EMBL/GenBank/DDBJ whole genome shotgun (WGS) entry which is preliminary data.</text>
</comment>
<gene>
    <name evidence="7" type="ORF">FE782_01605</name>
</gene>
<dbReference type="CDD" id="cd08255">
    <property type="entry name" value="2-desacetyl-2-hydroxyethyl_bacteriochlorophyllide_like"/>
    <property type="match status" value="1"/>
</dbReference>
<dbReference type="SUPFAM" id="SSF50129">
    <property type="entry name" value="GroES-like"/>
    <property type="match status" value="1"/>
</dbReference>
<dbReference type="GO" id="GO:0046872">
    <property type="term" value="F:metal ion binding"/>
    <property type="evidence" value="ECO:0007669"/>
    <property type="project" value="UniProtKB-KW"/>
</dbReference>
<keyword evidence="5" id="KW-0560">Oxidoreductase</keyword>
<evidence type="ECO:0000256" key="3">
    <source>
        <dbReference type="ARBA" id="ARBA00022723"/>
    </source>
</evidence>
<organism evidence="7 8">
    <name type="scientific">Paenibacillus antri</name>
    <dbReference type="NCBI Taxonomy" id="2582848"/>
    <lineage>
        <taxon>Bacteria</taxon>
        <taxon>Bacillati</taxon>
        <taxon>Bacillota</taxon>
        <taxon>Bacilli</taxon>
        <taxon>Bacillales</taxon>
        <taxon>Paenibacillaceae</taxon>
        <taxon>Paenibacillus</taxon>
    </lineage>
</organism>
<dbReference type="InterPro" id="IPR036291">
    <property type="entry name" value="NAD(P)-bd_dom_sf"/>
</dbReference>
<evidence type="ECO:0000256" key="5">
    <source>
        <dbReference type="ARBA" id="ARBA00023002"/>
    </source>
</evidence>
<proteinExistence type="inferred from homology"/>
<dbReference type="OrthoDB" id="9781031at2"/>
<evidence type="ECO:0000256" key="1">
    <source>
        <dbReference type="ARBA" id="ARBA00001947"/>
    </source>
</evidence>
<dbReference type="Pfam" id="PF00107">
    <property type="entry name" value="ADH_zinc_N"/>
    <property type="match status" value="1"/>
</dbReference>
<comment type="cofactor">
    <cofactor evidence="1">
        <name>Zn(2+)</name>
        <dbReference type="ChEBI" id="CHEBI:29105"/>
    </cofactor>
</comment>
<feature type="domain" description="Alcohol dehydrogenase-like C-terminal" evidence="6">
    <location>
        <begin position="143"/>
        <end position="261"/>
    </location>
</feature>
<keyword evidence="4" id="KW-0862">Zinc</keyword>
<dbReference type="InterPro" id="IPR011032">
    <property type="entry name" value="GroES-like_sf"/>
</dbReference>
<sequence>MRSVVSHEQQVKVIDKERPVIQPNYVLMHTRYSMVSPGTELTSIRRSGSVPSSLGYSAAGIAVEVGEQVDHIRIGQPVACYGAPYVNHSEYLLVPKHLVTPVPDHVHLKEAASAGLGAIAIHALRQSGLVFGEVAVVIGLGIIGQLLARIAHAAAMKVIALDLIEERRNALREVSGIAVCSTNSELEEAVARMTGNIGADAVFHCAAGRQKELLDGSFDWIRDRGKIVIVGDMVMEFTRSQMFKKEADVIISRAGGPGRYDASYEKECRDYPIGYVRWTEGRNTQEYVRLLSERRISVSSLITRQASLIDVAEMYRDFVDRPQQILGGVISFDGP</sequence>